<dbReference type="SMART" id="SM00823">
    <property type="entry name" value="PKS_PP"/>
    <property type="match status" value="1"/>
</dbReference>
<dbReference type="Pfam" id="PF00668">
    <property type="entry name" value="Condensation"/>
    <property type="match status" value="1"/>
</dbReference>
<evidence type="ECO:0000313" key="9">
    <source>
        <dbReference type="Proteomes" id="UP000179536"/>
    </source>
</evidence>
<dbReference type="InterPro" id="IPR036736">
    <property type="entry name" value="ACP-like_sf"/>
</dbReference>
<dbReference type="InterPro" id="IPR023213">
    <property type="entry name" value="CAT-like_dom_sf"/>
</dbReference>
<dbReference type="PANTHER" id="PTHR45527">
    <property type="entry name" value="NONRIBOSOMAL PEPTIDE SYNTHETASE"/>
    <property type="match status" value="1"/>
</dbReference>
<keyword evidence="2" id="KW-0596">Phosphopantetheine</keyword>
<dbReference type="EMBL" id="MBFE02000003">
    <property type="protein sequence ID" value="MUO41435.1"/>
    <property type="molecule type" value="Genomic_DNA"/>
</dbReference>
<dbReference type="InterPro" id="IPR006162">
    <property type="entry name" value="Ppantetheine_attach_site"/>
</dbReference>
<dbReference type="PANTHER" id="PTHR45527:SF11">
    <property type="entry name" value="NONRIBOSOMAL PEPTIDE SYNTHETASE 5"/>
    <property type="match status" value="1"/>
</dbReference>
<protein>
    <submittedName>
        <fullName evidence="7">Microcystin synthetase B</fullName>
    </submittedName>
</protein>
<evidence type="ECO:0000313" key="8">
    <source>
        <dbReference type="Proteomes" id="UP000179454"/>
    </source>
</evidence>
<name>A0ABD6H2E9_AGRVI</name>
<comment type="caution">
    <text evidence="7">The sequence shown here is derived from an EMBL/GenBank/DDBJ whole genome shotgun (WGS) entry which is preliminary data.</text>
</comment>
<dbReference type="PROSITE" id="PS00012">
    <property type="entry name" value="PHOSPHOPANTETHEINE"/>
    <property type="match status" value="1"/>
</dbReference>
<reference evidence="8 9" key="1">
    <citation type="submission" date="2019-11" db="EMBL/GenBank/DDBJ databases">
        <title>Whole-genome sequencing of Allorhizobium vitis.</title>
        <authorList>
            <person name="Gan H.M."/>
            <person name="Savka M.A."/>
        </authorList>
    </citation>
    <scope>NUCLEOTIDE SEQUENCE [LARGE SCALE GENOMIC DNA]</scope>
    <source>
        <strain evidence="7 9">RF2/1</strain>
        <strain evidence="6 8">T1/7</strain>
    </source>
</reference>
<gene>
    <name evidence="7" type="ORF">BBK91_004030</name>
    <name evidence="6" type="ORF">BBL17_006510</name>
</gene>
<keyword evidence="4" id="KW-0436">Ligase</keyword>
<dbReference type="InterPro" id="IPR020806">
    <property type="entry name" value="PKS_PP-bd"/>
</dbReference>
<evidence type="ECO:0000256" key="4">
    <source>
        <dbReference type="ARBA" id="ARBA00022598"/>
    </source>
</evidence>
<dbReference type="Gene3D" id="1.10.1200.10">
    <property type="entry name" value="ACP-like"/>
    <property type="match status" value="1"/>
</dbReference>
<evidence type="ECO:0000259" key="5">
    <source>
        <dbReference type="PROSITE" id="PS50075"/>
    </source>
</evidence>
<dbReference type="FunFam" id="1.10.1200.10:FF:000005">
    <property type="entry name" value="Nonribosomal peptide synthetase 1"/>
    <property type="match status" value="1"/>
</dbReference>
<dbReference type="EMBL" id="MBFA02000002">
    <property type="protein sequence ID" value="MUP09039.1"/>
    <property type="molecule type" value="Genomic_DNA"/>
</dbReference>
<proteinExistence type="predicted"/>
<dbReference type="InterPro" id="IPR009081">
    <property type="entry name" value="PP-bd_ACP"/>
</dbReference>
<comment type="cofactor">
    <cofactor evidence="1">
        <name>pantetheine 4'-phosphate</name>
        <dbReference type="ChEBI" id="CHEBI:47942"/>
    </cofactor>
</comment>
<evidence type="ECO:0000256" key="2">
    <source>
        <dbReference type="ARBA" id="ARBA00022450"/>
    </source>
</evidence>
<organism evidence="7 9">
    <name type="scientific">Agrobacterium vitis</name>
    <name type="common">Rhizobium vitis</name>
    <dbReference type="NCBI Taxonomy" id="373"/>
    <lineage>
        <taxon>Bacteria</taxon>
        <taxon>Pseudomonadati</taxon>
        <taxon>Pseudomonadota</taxon>
        <taxon>Alphaproteobacteria</taxon>
        <taxon>Hyphomicrobiales</taxon>
        <taxon>Rhizobiaceae</taxon>
        <taxon>Rhizobium/Agrobacterium group</taxon>
        <taxon>Agrobacterium</taxon>
    </lineage>
</organism>
<keyword evidence="8" id="KW-1185">Reference proteome</keyword>
<dbReference type="SUPFAM" id="SSF52777">
    <property type="entry name" value="CoA-dependent acyltransferases"/>
    <property type="match status" value="2"/>
</dbReference>
<dbReference type="Gene3D" id="3.30.559.10">
    <property type="entry name" value="Chloramphenicol acetyltransferase-like domain"/>
    <property type="match status" value="1"/>
</dbReference>
<dbReference type="AlphaFoldDB" id="A0ABD6H2E9"/>
<dbReference type="Proteomes" id="UP000179454">
    <property type="component" value="Unassembled WGS sequence"/>
</dbReference>
<accession>A0ABD6H2E9</accession>
<dbReference type="Pfam" id="PF00550">
    <property type="entry name" value="PP-binding"/>
    <property type="match status" value="1"/>
</dbReference>
<evidence type="ECO:0000256" key="1">
    <source>
        <dbReference type="ARBA" id="ARBA00001957"/>
    </source>
</evidence>
<evidence type="ECO:0000313" key="6">
    <source>
        <dbReference type="EMBL" id="MUO41435.1"/>
    </source>
</evidence>
<evidence type="ECO:0000313" key="7">
    <source>
        <dbReference type="EMBL" id="MUP09039.1"/>
    </source>
</evidence>
<dbReference type="Gene3D" id="3.30.559.30">
    <property type="entry name" value="Nonribosomal peptide synthetase, condensation domain"/>
    <property type="match status" value="1"/>
</dbReference>
<evidence type="ECO:0000256" key="3">
    <source>
        <dbReference type="ARBA" id="ARBA00022553"/>
    </source>
</evidence>
<dbReference type="InterPro" id="IPR001242">
    <property type="entry name" value="Condensation_dom"/>
</dbReference>
<dbReference type="SUPFAM" id="SSF47336">
    <property type="entry name" value="ACP-like"/>
    <property type="match status" value="1"/>
</dbReference>
<dbReference type="PROSITE" id="PS50075">
    <property type="entry name" value="CARRIER"/>
    <property type="match status" value="1"/>
</dbReference>
<sequence>MISKPSCAISEGTMQNASQRLERNNIADIYPLAPMQEGILFHSVSSPGGGLYMPQTALRITGAVDAEALKAAWQGAIDRHPILRSGFFWEERDEPFQIAFRSLPVAFTTLDWTGNDPASERERLQALFSANRAEPFDLRRPPLIRVQWISTGQDQSIMVVCYQHIILDGWSIRQLLDEVLSLYRRAAGKAEPALPPARPYGDYIGWLKKRERAVSLRFWKDRLQGFAGTTRLLAGDATGQFERQCREVPKPLHEAVLAYGAAHGLTLNTLLQGALSLLIARQTGSRDLIFGTTTAGRPVTLEGATTMIGLFINTLPVRVRLNEGLSVSDWLATIQKAHAETGEHDHVPLAAIQGPGVSLFDTLLVVENFPVQAKRADAPALLKTEGIDFDERTHFPLTLWATPHTAGLTLMAGFSRDMLASETAAALLERLGDIIAIMIRSSTTDVCAILDELPSVMAVAGLSEGGSGDRTHLMPTKQAPSGIPKSATPSATEITLAQIWTEVLKSGPLDGQANFFELGGHSLLAVRVASRLRGAFCVPVPMRVLFEHPVLADLAAYIDSLRPQVPPATDHIEIDI</sequence>
<keyword evidence="3" id="KW-0597">Phosphoprotein</keyword>
<dbReference type="Proteomes" id="UP000179536">
    <property type="component" value="Unassembled WGS sequence"/>
</dbReference>
<feature type="domain" description="Carrier" evidence="5">
    <location>
        <begin position="487"/>
        <end position="562"/>
    </location>
</feature>